<dbReference type="SMART" id="SM00858">
    <property type="entry name" value="SAF"/>
    <property type="match status" value="1"/>
</dbReference>
<evidence type="ECO:0000256" key="1">
    <source>
        <dbReference type="SAM" id="SignalP"/>
    </source>
</evidence>
<proteinExistence type="predicted"/>
<protein>
    <submittedName>
        <fullName evidence="3">Flagellar biosynthesis protein FlgA</fullName>
    </submittedName>
</protein>
<keyword evidence="1" id="KW-0732">Signal</keyword>
<dbReference type="AlphaFoldDB" id="A0A371PDB1"/>
<evidence type="ECO:0000313" key="3">
    <source>
        <dbReference type="EMBL" id="REK73892.1"/>
    </source>
</evidence>
<dbReference type="OrthoDB" id="4808509at2"/>
<evidence type="ECO:0000313" key="4">
    <source>
        <dbReference type="Proteomes" id="UP000265581"/>
    </source>
</evidence>
<accession>A0A371PDB1</accession>
<comment type="caution">
    <text evidence="3">The sequence shown here is derived from an EMBL/GenBank/DDBJ whole genome shotgun (WGS) entry which is preliminary data.</text>
</comment>
<keyword evidence="3" id="KW-0969">Cilium</keyword>
<dbReference type="Proteomes" id="UP000265581">
    <property type="component" value="Unassembled WGS sequence"/>
</dbReference>
<dbReference type="EMBL" id="QUBR01000001">
    <property type="protein sequence ID" value="REK73892.1"/>
    <property type="molecule type" value="Genomic_DNA"/>
</dbReference>
<gene>
    <name evidence="3" type="ORF">DX116_10350</name>
</gene>
<dbReference type="InterPro" id="IPR013974">
    <property type="entry name" value="SAF"/>
</dbReference>
<reference evidence="3 4" key="1">
    <citation type="submission" date="2018-08" db="EMBL/GenBank/DDBJ databases">
        <title>Aeromicrobium sp. M2KJ-4, whole genome shotgun sequence.</title>
        <authorList>
            <person name="Tuo L."/>
        </authorList>
    </citation>
    <scope>NUCLEOTIDE SEQUENCE [LARGE SCALE GENOMIC DNA]</scope>
    <source>
        <strain evidence="3 4">M2KJ-4</strain>
    </source>
</reference>
<sequence length="199" mass="20340">MDRLRRLADEHRRLLAAACAALAVLAALSAVRQSPQTTTMLVARHDLASGAVVTADDVSTVEVPRAAVADHVLPRHRALGRRVAGPMRAGEPLTDVRLVGPGSLDGYGAGAVFTTIRVDRADTVALGAGDRVDVVAVAPGGETPAEVVARGVEVVTVPDDTDAEQADSAALGVVTTEEGALALAQAGLSSRLTVITSSR</sequence>
<organism evidence="3 4">
    <name type="scientific">Aeromicrobium endophyticum</name>
    <dbReference type="NCBI Taxonomy" id="2292704"/>
    <lineage>
        <taxon>Bacteria</taxon>
        <taxon>Bacillati</taxon>
        <taxon>Actinomycetota</taxon>
        <taxon>Actinomycetes</taxon>
        <taxon>Propionibacteriales</taxon>
        <taxon>Nocardioidaceae</taxon>
        <taxon>Aeromicrobium</taxon>
    </lineage>
</organism>
<keyword evidence="3" id="KW-0282">Flagellum</keyword>
<dbReference type="CDD" id="cd11614">
    <property type="entry name" value="SAF_CpaB_FlgA_like"/>
    <property type="match status" value="1"/>
</dbReference>
<dbReference type="Pfam" id="PF08666">
    <property type="entry name" value="SAF"/>
    <property type="match status" value="1"/>
</dbReference>
<evidence type="ECO:0000259" key="2">
    <source>
        <dbReference type="SMART" id="SM00858"/>
    </source>
</evidence>
<keyword evidence="4" id="KW-1185">Reference proteome</keyword>
<feature type="domain" description="SAF" evidence="2">
    <location>
        <begin position="38"/>
        <end position="99"/>
    </location>
</feature>
<dbReference type="RefSeq" id="WP_119704001.1">
    <property type="nucleotide sequence ID" value="NZ_JBHSOI010000001.1"/>
</dbReference>
<keyword evidence="3" id="KW-0966">Cell projection</keyword>
<name>A0A371PDB1_9ACTN</name>
<feature type="chain" id="PRO_5038427020" evidence="1">
    <location>
        <begin position="30"/>
        <end position="199"/>
    </location>
</feature>
<feature type="signal peptide" evidence="1">
    <location>
        <begin position="1"/>
        <end position="29"/>
    </location>
</feature>